<dbReference type="Proteomes" id="UP000007494">
    <property type="component" value="Chromosome VIII"/>
</dbReference>
<dbReference type="GeneID" id="13443502"/>
<reference evidence="2" key="2">
    <citation type="submission" date="2011-03" db="EMBL/GenBank/DDBJ databases">
        <title>Comparative genomics and transcriptomics of Neospora caninum and Toxoplasma gondii.</title>
        <authorList>
            <person name="Reid A.J."/>
            <person name="Sohal A."/>
            <person name="Harris D."/>
            <person name="Quail M."/>
            <person name="Sanders M."/>
            <person name="Berriman M."/>
            <person name="Wastling J.M."/>
            <person name="Pain A."/>
        </authorList>
    </citation>
    <scope>NUCLEOTIDE SEQUENCE</scope>
    <source>
        <strain evidence="2">Liverpool</strain>
    </source>
</reference>
<gene>
    <name evidence="3" type="ORF">BN1204_036370</name>
    <name evidence="2" type="ORF">NCLIV_036370</name>
</gene>
<dbReference type="EMBL" id="LN714483">
    <property type="protein sequence ID" value="CEL67850.1"/>
    <property type="molecule type" value="Genomic_DNA"/>
</dbReference>
<dbReference type="InParanoid" id="F0VJE4"/>
<name>F0VJE4_NEOCL</name>
<dbReference type="OrthoDB" id="10300350at2759"/>
<dbReference type="EMBL" id="FR823390">
    <property type="protein sequence ID" value="CBZ53855.1"/>
    <property type="molecule type" value="Genomic_DNA"/>
</dbReference>
<dbReference type="OMA" id="ITWPIPN"/>
<dbReference type="eggNOG" id="ENOG502TM9K">
    <property type="taxonomic scope" value="Eukaryota"/>
</dbReference>
<dbReference type="RefSeq" id="XP_003883887.1">
    <property type="nucleotide sequence ID" value="XM_003883838.1"/>
</dbReference>
<proteinExistence type="predicted"/>
<reference evidence="3" key="4">
    <citation type="journal article" date="2015" name="PLoS ONE">
        <title>Comprehensive Evaluation of Toxoplasma gondii VEG and Neospora caninum LIV Genomes with Tachyzoite Stage Transcriptome and Proteome Defines Novel Transcript Features.</title>
        <authorList>
            <person name="Ramaprasad A."/>
            <person name="Mourier T."/>
            <person name="Naeem R."/>
            <person name="Malas T.B."/>
            <person name="Moussa E."/>
            <person name="Panigrahi A."/>
            <person name="Vermont S.J."/>
            <person name="Otto T.D."/>
            <person name="Wastling J."/>
            <person name="Pain A."/>
        </authorList>
    </citation>
    <scope>NUCLEOTIDE SEQUENCE</scope>
    <source>
        <strain evidence="3">Liverpool</strain>
    </source>
</reference>
<feature type="region of interest" description="Disordered" evidence="1">
    <location>
        <begin position="78"/>
        <end position="113"/>
    </location>
</feature>
<organism evidence="2 4">
    <name type="scientific">Neospora caninum (strain Liverpool)</name>
    <dbReference type="NCBI Taxonomy" id="572307"/>
    <lineage>
        <taxon>Eukaryota</taxon>
        <taxon>Sar</taxon>
        <taxon>Alveolata</taxon>
        <taxon>Apicomplexa</taxon>
        <taxon>Conoidasida</taxon>
        <taxon>Coccidia</taxon>
        <taxon>Eucoccidiorida</taxon>
        <taxon>Eimeriorina</taxon>
        <taxon>Sarcocystidae</taxon>
        <taxon>Neospora</taxon>
    </lineage>
</organism>
<evidence type="ECO:0000313" key="3">
    <source>
        <dbReference type="EMBL" id="CEL67850.1"/>
    </source>
</evidence>
<dbReference type="AlphaFoldDB" id="F0VJE4"/>
<reference evidence="2" key="1">
    <citation type="submission" date="2011-02" db="EMBL/GenBank/DDBJ databases">
        <authorList>
            <person name="Aslett M."/>
        </authorList>
    </citation>
    <scope>NUCLEOTIDE SEQUENCE</scope>
    <source>
        <strain evidence="2">Liverpool</strain>
    </source>
</reference>
<accession>F0VJE4</accession>
<sequence length="142" mass="15094">MRRRASLLSEFSQLIVNTQLTAHPTKHHSLRVEFASTKDLEAAGEVITWPIPNSDLLDIAGTSDSNVDPVACVQNAQARDHQTGQAVNKTFGQHAPSRQSQETETLSSLEGTSCGSSVAVGVSASNIKESAVSIGLGYCDEK</sequence>
<evidence type="ECO:0000256" key="1">
    <source>
        <dbReference type="SAM" id="MobiDB-lite"/>
    </source>
</evidence>
<evidence type="ECO:0000313" key="2">
    <source>
        <dbReference type="EMBL" id="CBZ53855.1"/>
    </source>
</evidence>
<keyword evidence="4" id="KW-1185">Reference proteome</keyword>
<reference evidence="4" key="3">
    <citation type="journal article" date="2012" name="PLoS Pathog.">
        <title>Comparative genomics of the apicomplexan parasites Toxoplasma gondii and Neospora caninum: Coccidia differing in host range and transmission strategy.</title>
        <authorList>
            <person name="Reid A.J."/>
            <person name="Vermont S.J."/>
            <person name="Cotton J.A."/>
            <person name="Harris D."/>
            <person name="Hill-Cawthorne G.A."/>
            <person name="Konen-Waisman S."/>
            <person name="Latham S.M."/>
            <person name="Mourier T."/>
            <person name="Norton R."/>
            <person name="Quail M.A."/>
            <person name="Sanders M."/>
            <person name="Shanmugam D."/>
            <person name="Sohal A."/>
            <person name="Wasmuth J.D."/>
            <person name="Brunk B."/>
            <person name="Grigg M.E."/>
            <person name="Howard J.C."/>
            <person name="Parkinson J."/>
            <person name="Roos D.S."/>
            <person name="Trees A.J."/>
            <person name="Berriman M."/>
            <person name="Pain A."/>
            <person name="Wastling J.M."/>
        </authorList>
    </citation>
    <scope>NUCLEOTIDE SEQUENCE [LARGE SCALE GENOMIC DNA]</scope>
    <source>
        <strain evidence="4">Liverpool</strain>
    </source>
</reference>
<dbReference type="VEuPathDB" id="ToxoDB:NCLIV_036370"/>
<evidence type="ECO:0000313" key="4">
    <source>
        <dbReference type="Proteomes" id="UP000007494"/>
    </source>
</evidence>
<feature type="compositionally biased region" description="Polar residues" evidence="1">
    <location>
        <begin position="83"/>
        <end position="113"/>
    </location>
</feature>
<protein>
    <submittedName>
        <fullName evidence="2">Uncharacterized protein</fullName>
    </submittedName>
</protein>